<evidence type="ECO:0000313" key="3">
    <source>
        <dbReference type="EMBL" id="KIH75803.1"/>
    </source>
</evidence>
<evidence type="ECO:0000313" key="4">
    <source>
        <dbReference type="Proteomes" id="UP000035068"/>
    </source>
</evidence>
<dbReference type="PANTHER" id="PTHR22946">
    <property type="entry name" value="DIENELACTONE HYDROLASE DOMAIN-CONTAINING PROTEIN-RELATED"/>
    <property type="match status" value="1"/>
</dbReference>
<comment type="caution">
    <text evidence="3">The sequence shown here is derived from an EMBL/GenBank/DDBJ whole genome shotgun (WGS) entry which is preliminary data.</text>
</comment>
<dbReference type="Pfam" id="PF01738">
    <property type="entry name" value="DLH"/>
    <property type="match status" value="1"/>
</dbReference>
<proteinExistence type="predicted"/>
<dbReference type="InterPro" id="IPR002925">
    <property type="entry name" value="Dienelactn_hydro"/>
</dbReference>
<accession>A0A0C2EB41</accession>
<keyword evidence="3" id="KW-0378">Hydrolase</keyword>
<protein>
    <submittedName>
        <fullName evidence="3">Dienelactone hydrolase</fullName>
    </submittedName>
</protein>
<feature type="chain" id="PRO_5002147793" evidence="1">
    <location>
        <begin position="21"/>
        <end position="262"/>
    </location>
</feature>
<dbReference type="PANTHER" id="PTHR22946:SF0">
    <property type="entry name" value="DIENELACTONE HYDROLASE DOMAIN-CONTAINING PROTEIN"/>
    <property type="match status" value="1"/>
</dbReference>
<dbReference type="Proteomes" id="UP000035068">
    <property type="component" value="Unassembled WGS sequence"/>
</dbReference>
<evidence type="ECO:0000259" key="2">
    <source>
        <dbReference type="Pfam" id="PF01738"/>
    </source>
</evidence>
<dbReference type="AlphaFoldDB" id="A0A0C2EB41"/>
<keyword evidence="4" id="KW-1185">Reference proteome</keyword>
<dbReference type="RefSeq" id="WP_040100585.1">
    <property type="nucleotide sequence ID" value="NZ_JWJD01000007.1"/>
</dbReference>
<evidence type="ECO:0000256" key="1">
    <source>
        <dbReference type="SAM" id="SignalP"/>
    </source>
</evidence>
<reference evidence="3 4" key="1">
    <citation type="submission" date="2014-12" db="EMBL/GenBank/DDBJ databases">
        <title>Genomes of Geoalkalibacter ferrihydriticus and Geoalkalibacter subterraneus, two haloalkaliphilic metal-reducing members of the Geobacteraceae.</title>
        <authorList>
            <person name="Badalamenti J.P."/>
            <person name="Torres C.I."/>
            <person name="Krajmalnik-Brown R."/>
            <person name="Bond D.R."/>
        </authorList>
    </citation>
    <scope>NUCLEOTIDE SEQUENCE [LARGE SCALE GENOMIC DNA]</scope>
    <source>
        <strain evidence="3 4">DSM 17813</strain>
    </source>
</reference>
<name>A0A0C2EB41_9BACT</name>
<dbReference type="InterPro" id="IPR050261">
    <property type="entry name" value="FrsA_esterase"/>
</dbReference>
<dbReference type="Gene3D" id="3.40.50.1820">
    <property type="entry name" value="alpha/beta hydrolase"/>
    <property type="match status" value="1"/>
</dbReference>
<organism evidence="3 4">
    <name type="scientific">Geoalkalibacter ferrihydriticus DSM 17813</name>
    <dbReference type="NCBI Taxonomy" id="1121915"/>
    <lineage>
        <taxon>Bacteria</taxon>
        <taxon>Pseudomonadati</taxon>
        <taxon>Thermodesulfobacteriota</taxon>
        <taxon>Desulfuromonadia</taxon>
        <taxon>Desulfuromonadales</taxon>
        <taxon>Geoalkalibacteraceae</taxon>
        <taxon>Geoalkalibacter</taxon>
    </lineage>
</organism>
<feature type="domain" description="Dienelactone hydrolase" evidence="2">
    <location>
        <begin position="37"/>
        <end position="260"/>
    </location>
</feature>
<keyword evidence="1" id="KW-0732">Signal</keyword>
<dbReference type="GO" id="GO:0016787">
    <property type="term" value="F:hydrolase activity"/>
    <property type="evidence" value="ECO:0007669"/>
    <property type="project" value="UniProtKB-KW"/>
</dbReference>
<sequence length="262" mass="28573">MKSLFLAVAIVLAAAMPSEAEVTGHEVNYMAGDTLLKGYIAVNDRIDGKRPGVLVVHEWWGLNEYARERARMLAELGYTALAVDMYGQGQTADHPREAGQFAMEVRKNLPLAKERFSAALAMLQQHPSVAADQIAAIGYCFGGSVVLEMARAGLDINGVASFHGSLATDNPAQPGAVNARVRVYNGEDDPMVTGEEIAAFKTEMETAGVDYRFVNYPGAIHSFTNPAADEAGKRFDLPLAYHAEADARSWQDLQEFFNEIFR</sequence>
<gene>
    <name evidence="3" type="ORF">GFER_14510</name>
</gene>
<dbReference type="EMBL" id="JWJD01000007">
    <property type="protein sequence ID" value="KIH75803.1"/>
    <property type="molecule type" value="Genomic_DNA"/>
</dbReference>
<dbReference type="InterPro" id="IPR029058">
    <property type="entry name" value="AB_hydrolase_fold"/>
</dbReference>
<dbReference type="SUPFAM" id="SSF53474">
    <property type="entry name" value="alpha/beta-Hydrolases"/>
    <property type="match status" value="1"/>
</dbReference>
<feature type="signal peptide" evidence="1">
    <location>
        <begin position="1"/>
        <end position="20"/>
    </location>
</feature>